<name>A0AAV7QMD9_PLEWA</name>
<evidence type="ECO:0000256" key="1">
    <source>
        <dbReference type="SAM" id="MobiDB-lite"/>
    </source>
</evidence>
<protein>
    <submittedName>
        <fullName evidence="2">Uncharacterized protein</fullName>
    </submittedName>
</protein>
<accession>A0AAV7QMD9</accession>
<comment type="caution">
    <text evidence="2">The sequence shown here is derived from an EMBL/GenBank/DDBJ whole genome shotgun (WGS) entry which is preliminary data.</text>
</comment>
<evidence type="ECO:0000313" key="3">
    <source>
        <dbReference type="Proteomes" id="UP001066276"/>
    </source>
</evidence>
<reference evidence="2" key="1">
    <citation type="journal article" date="2022" name="bioRxiv">
        <title>Sequencing and chromosome-scale assembly of the giantPleurodeles waltlgenome.</title>
        <authorList>
            <person name="Brown T."/>
            <person name="Elewa A."/>
            <person name="Iarovenko S."/>
            <person name="Subramanian E."/>
            <person name="Araus A.J."/>
            <person name="Petzold A."/>
            <person name="Susuki M."/>
            <person name="Suzuki K.-i.T."/>
            <person name="Hayashi T."/>
            <person name="Toyoda A."/>
            <person name="Oliveira C."/>
            <person name="Osipova E."/>
            <person name="Leigh N.D."/>
            <person name="Simon A."/>
            <person name="Yun M.H."/>
        </authorList>
    </citation>
    <scope>NUCLEOTIDE SEQUENCE</scope>
    <source>
        <strain evidence="2">20211129_DDA</strain>
        <tissue evidence="2">Liver</tissue>
    </source>
</reference>
<dbReference type="EMBL" id="JANPWB010000010">
    <property type="protein sequence ID" value="KAJ1140516.1"/>
    <property type="molecule type" value="Genomic_DNA"/>
</dbReference>
<proteinExistence type="predicted"/>
<sequence length="176" mass="18854">MVRYGEELGDEQYLRGPYTRRGSPICRRSKQYRTGSTIDAGAGRACAVDPREEVSADSLPCASLPGLWLSLSPWRIGASWAIGLCAPCSVSQRREADRLDLRRPGGLGHADRRGCGRPLSPGAAARLLGRPLLGAVAGGVVLPYRGRPNRVSRRKSTGVPGPRPRALARGRPLPPP</sequence>
<feature type="compositionally biased region" description="Low complexity" evidence="1">
    <location>
        <begin position="164"/>
        <end position="176"/>
    </location>
</feature>
<keyword evidence="3" id="KW-1185">Reference proteome</keyword>
<evidence type="ECO:0000313" key="2">
    <source>
        <dbReference type="EMBL" id="KAJ1140516.1"/>
    </source>
</evidence>
<organism evidence="2 3">
    <name type="scientific">Pleurodeles waltl</name>
    <name type="common">Iberian ribbed newt</name>
    <dbReference type="NCBI Taxonomy" id="8319"/>
    <lineage>
        <taxon>Eukaryota</taxon>
        <taxon>Metazoa</taxon>
        <taxon>Chordata</taxon>
        <taxon>Craniata</taxon>
        <taxon>Vertebrata</taxon>
        <taxon>Euteleostomi</taxon>
        <taxon>Amphibia</taxon>
        <taxon>Batrachia</taxon>
        <taxon>Caudata</taxon>
        <taxon>Salamandroidea</taxon>
        <taxon>Salamandridae</taxon>
        <taxon>Pleurodelinae</taxon>
        <taxon>Pleurodeles</taxon>
    </lineage>
</organism>
<feature type="region of interest" description="Disordered" evidence="1">
    <location>
        <begin position="146"/>
        <end position="176"/>
    </location>
</feature>
<feature type="compositionally biased region" description="Basic residues" evidence="1">
    <location>
        <begin position="147"/>
        <end position="156"/>
    </location>
</feature>
<dbReference type="Proteomes" id="UP001066276">
    <property type="component" value="Chromosome 6"/>
</dbReference>
<dbReference type="AlphaFoldDB" id="A0AAV7QMD9"/>
<gene>
    <name evidence="2" type="ORF">NDU88_006867</name>
</gene>